<keyword evidence="14" id="KW-1185">Reference proteome</keyword>
<dbReference type="Pfam" id="PF02687">
    <property type="entry name" value="FtsX"/>
    <property type="match status" value="1"/>
</dbReference>
<accession>A0A841PQ67</accession>
<evidence type="ECO:0000256" key="7">
    <source>
        <dbReference type="ARBA" id="ARBA00022692"/>
    </source>
</evidence>
<keyword evidence="9 11" id="KW-0472">Membrane</keyword>
<evidence type="ECO:0000259" key="12">
    <source>
        <dbReference type="Pfam" id="PF02687"/>
    </source>
</evidence>
<evidence type="ECO:0000256" key="2">
    <source>
        <dbReference type="ARBA" id="ARBA00008697"/>
    </source>
</evidence>
<feature type="domain" description="ABC3 transporter permease C-terminal" evidence="12">
    <location>
        <begin position="248"/>
        <end position="357"/>
    </location>
</feature>
<keyword evidence="6" id="KW-1003">Cell membrane</keyword>
<dbReference type="AlphaFoldDB" id="A0A841PQ67"/>
<feature type="transmembrane region" description="Helical" evidence="11">
    <location>
        <begin position="246"/>
        <end position="268"/>
    </location>
</feature>
<proteinExistence type="inferred from homology"/>
<comment type="subcellular location">
    <subcellularLocation>
        <location evidence="1">Cell membrane</location>
        <topology evidence="1">Multi-pass membrane protein</topology>
    </subcellularLocation>
</comment>
<keyword evidence="7 11" id="KW-0812">Transmembrane</keyword>
<organism evidence="13 14">
    <name type="scientific">Geomicrobium halophilum</name>
    <dbReference type="NCBI Taxonomy" id="549000"/>
    <lineage>
        <taxon>Bacteria</taxon>
        <taxon>Bacillati</taxon>
        <taxon>Bacillota</taxon>
        <taxon>Bacilli</taxon>
        <taxon>Bacillales</taxon>
        <taxon>Geomicrobium</taxon>
    </lineage>
</organism>
<evidence type="ECO:0000256" key="9">
    <source>
        <dbReference type="ARBA" id="ARBA00023136"/>
    </source>
</evidence>
<gene>
    <name evidence="13" type="ORF">HNR44_002900</name>
</gene>
<evidence type="ECO:0000256" key="4">
    <source>
        <dbReference type="ARBA" id="ARBA00016962"/>
    </source>
</evidence>
<evidence type="ECO:0000256" key="6">
    <source>
        <dbReference type="ARBA" id="ARBA00022475"/>
    </source>
</evidence>
<evidence type="ECO:0000313" key="13">
    <source>
        <dbReference type="EMBL" id="MBB6450910.1"/>
    </source>
</evidence>
<evidence type="ECO:0000313" key="14">
    <source>
        <dbReference type="Proteomes" id="UP000568839"/>
    </source>
</evidence>
<comment type="similarity">
    <text evidence="2">Belongs to the ABC-4 integral membrane protein family. HrtB subfamily.</text>
</comment>
<dbReference type="Proteomes" id="UP000568839">
    <property type="component" value="Unassembled WGS sequence"/>
</dbReference>
<evidence type="ECO:0000256" key="11">
    <source>
        <dbReference type="SAM" id="Phobius"/>
    </source>
</evidence>
<feature type="transmembrane region" description="Helical" evidence="11">
    <location>
        <begin position="325"/>
        <end position="352"/>
    </location>
</feature>
<dbReference type="PANTHER" id="PTHR43738:SF1">
    <property type="entry name" value="HEMIN TRANSPORT SYSTEM PERMEASE PROTEIN HRTB-RELATED"/>
    <property type="match status" value="1"/>
</dbReference>
<comment type="subunit">
    <text evidence="3">The complex is composed of two ATP-binding proteins (HrtA), two transmembrane proteins (HrtB) and a solute-binding protein.</text>
</comment>
<reference evidence="13 14" key="1">
    <citation type="submission" date="2020-08" db="EMBL/GenBank/DDBJ databases">
        <title>Genomic Encyclopedia of Type Strains, Phase IV (KMG-IV): sequencing the most valuable type-strain genomes for metagenomic binning, comparative biology and taxonomic classification.</title>
        <authorList>
            <person name="Goeker M."/>
        </authorList>
    </citation>
    <scope>NUCLEOTIDE SEQUENCE [LARGE SCALE GENOMIC DNA]</scope>
    <source>
        <strain evidence="13 14">DSM 21769</strain>
    </source>
</reference>
<sequence length="368" mass="40058">MFLALRELAYSKLRYIMVGLIIFLLSFLVLFVSGLAQGLANDNAAAIQNMENEAEYFVIDEEAELQLTRSLIDDEDQQIVNNHVDDTQILGVHQGTIQDEEESITDITKFFVDPDSNLYPEVTEGELPSEGHEVLANESIQEDGYAVGDEFLEDTTEEIFTISGFTSNQTYSHTPVLYVTEEGWQEMSGSDPGSDDDELLASALVLPEISEETVNDLNNELGDGEVVTIQESLSGIPGYSEEQGSLWMMIVFLFIISAFVLAAFFYVITIQKLTQFGILKAIGANVSELARAILVQVVIISVTSVAVGIGATYLVAALLPVGMPFMLPVTMVALLAGLFIVVAILGSLLSLYKVKKVDALEAIGGMEA</sequence>
<keyword evidence="8 11" id="KW-1133">Transmembrane helix</keyword>
<dbReference type="InterPro" id="IPR051125">
    <property type="entry name" value="ABC-4/HrtB_transporter"/>
</dbReference>
<dbReference type="EMBL" id="JACHHJ010000004">
    <property type="protein sequence ID" value="MBB6450910.1"/>
    <property type="molecule type" value="Genomic_DNA"/>
</dbReference>
<keyword evidence="5" id="KW-0813">Transport</keyword>
<evidence type="ECO:0000256" key="1">
    <source>
        <dbReference type="ARBA" id="ARBA00004651"/>
    </source>
</evidence>
<evidence type="ECO:0000256" key="10">
    <source>
        <dbReference type="ARBA" id="ARBA00024973"/>
    </source>
</evidence>
<dbReference type="RefSeq" id="WP_184404972.1">
    <property type="nucleotide sequence ID" value="NZ_JACHHJ010000004.1"/>
</dbReference>
<dbReference type="PANTHER" id="PTHR43738">
    <property type="entry name" value="ABC TRANSPORTER, MEMBRANE PROTEIN"/>
    <property type="match status" value="1"/>
</dbReference>
<name>A0A841PQ67_9BACL</name>
<evidence type="ECO:0000256" key="5">
    <source>
        <dbReference type="ARBA" id="ARBA00022448"/>
    </source>
</evidence>
<dbReference type="GO" id="GO:0005886">
    <property type="term" value="C:plasma membrane"/>
    <property type="evidence" value="ECO:0007669"/>
    <property type="project" value="UniProtKB-SubCell"/>
</dbReference>
<comment type="function">
    <text evidence="10">Part of the ABC transporter complex hrt involved in hemin import. Responsible for the translocation of the substrate across the membrane.</text>
</comment>
<evidence type="ECO:0000256" key="3">
    <source>
        <dbReference type="ARBA" id="ARBA00011131"/>
    </source>
</evidence>
<feature type="transmembrane region" description="Helical" evidence="11">
    <location>
        <begin position="289"/>
        <end position="319"/>
    </location>
</feature>
<dbReference type="InterPro" id="IPR003838">
    <property type="entry name" value="ABC3_permease_C"/>
</dbReference>
<protein>
    <recommendedName>
        <fullName evidence="4">Putative hemin transport system permease protein HrtB</fullName>
    </recommendedName>
</protein>
<comment type="caution">
    <text evidence="13">The sequence shown here is derived from an EMBL/GenBank/DDBJ whole genome shotgun (WGS) entry which is preliminary data.</text>
</comment>
<evidence type="ECO:0000256" key="8">
    <source>
        <dbReference type="ARBA" id="ARBA00022989"/>
    </source>
</evidence>